<evidence type="ECO:0000313" key="2">
    <source>
        <dbReference type="Proteomes" id="UP000182227"/>
    </source>
</evidence>
<dbReference type="InterPro" id="IPR036188">
    <property type="entry name" value="FAD/NAD-bd_sf"/>
</dbReference>
<name>A0A0U1CZ36_9MYCO</name>
<sequence>MTLPLIPARFTPGSQYRSRLMSTDHHTSLNHAVVVGGSIAGLCAARVLADHYDRVTVYERDELPDEPVNRSAIPQGQHVHLLMARGADELEALFPGLLGDMVAANVPVVENRPRSIHFEAGGHLLGTGQTLESNFTAYVPSRGQLEWQIRRRVSDLPNVQVLRRGVSEPQYDPGAARVTGLVLDDGEKVETDMVVDASGRGSRLPVWMEQWGFERPPEESIKVGVTYASQRVRIPAELITEKMVVVSAAHDSGLGMGMLFHEDGIWTVTAFGVAKAEPPNDFAGIKRLGETALPPHLATALRAGEAVGGMNFHRYPVSKWRRYDKLSRFPDGIFPFGDAVVSLNPTYGQGVTMSTVQAANLRQVLAEGTQDLIPRLARRTAKTTYPVWTMNSVADQVKHGAEGDRAFWFSPLFGLFDQFLGAAETDPVLAEWFLRRTSMLDSLWLTPPPRIVGRAIRHNIKAWLAERRRPDRSEAALAARD</sequence>
<dbReference type="Proteomes" id="UP000182227">
    <property type="component" value="Unassembled WGS sequence"/>
</dbReference>
<dbReference type="PANTHER" id="PTHR43422:SF3">
    <property type="entry name" value="THIAMINE THIAZOLE SYNTHASE"/>
    <property type="match status" value="1"/>
</dbReference>
<gene>
    <name evidence="1" type="ORF">BN970_00877</name>
</gene>
<dbReference type="AlphaFoldDB" id="A0A0U1CZ36"/>
<evidence type="ECO:0000313" key="1">
    <source>
        <dbReference type="EMBL" id="CQD04990.1"/>
    </source>
</evidence>
<dbReference type="Gene3D" id="3.50.50.60">
    <property type="entry name" value="FAD/NAD(P)-binding domain"/>
    <property type="match status" value="1"/>
</dbReference>
<dbReference type="EMBL" id="CTEF01000001">
    <property type="protein sequence ID" value="CQD04990.1"/>
    <property type="molecule type" value="Genomic_DNA"/>
</dbReference>
<proteinExistence type="predicted"/>
<dbReference type="PANTHER" id="PTHR43422">
    <property type="entry name" value="THIAMINE THIAZOLE SYNTHASE"/>
    <property type="match status" value="1"/>
</dbReference>
<organism evidence="1 2">
    <name type="scientific">Mycolicibacterium conceptionense</name>
    <dbReference type="NCBI Taxonomy" id="451644"/>
    <lineage>
        <taxon>Bacteria</taxon>
        <taxon>Bacillati</taxon>
        <taxon>Actinomycetota</taxon>
        <taxon>Actinomycetes</taxon>
        <taxon>Mycobacteriales</taxon>
        <taxon>Mycobacteriaceae</taxon>
        <taxon>Mycolicibacterium</taxon>
    </lineage>
</organism>
<dbReference type="SUPFAM" id="SSF51905">
    <property type="entry name" value="FAD/NAD(P)-binding domain"/>
    <property type="match status" value="1"/>
</dbReference>
<accession>A0A0U1CZ36</accession>
<reference evidence="1 2" key="1">
    <citation type="submission" date="2015-03" db="EMBL/GenBank/DDBJ databases">
        <authorList>
            <person name="Murphy D."/>
        </authorList>
    </citation>
    <scope>NUCLEOTIDE SEQUENCE [LARGE SCALE GENOMIC DNA]</scope>
    <source>
        <strain evidence="1 2">D16</strain>
    </source>
</reference>
<protein>
    <submittedName>
        <fullName evidence="1">2-polyprenyl-6-methoxyphenol hydroxylase-like oxidoreductase</fullName>
    </submittedName>
</protein>